<keyword evidence="12" id="KW-1185">Reference proteome</keyword>
<accession>A0ABU3KJC9</accession>
<organism evidence="11 12">
    <name type="scientific">Rhodoferax potami</name>
    <dbReference type="NCBI Taxonomy" id="3068338"/>
    <lineage>
        <taxon>Bacteria</taxon>
        <taxon>Pseudomonadati</taxon>
        <taxon>Pseudomonadota</taxon>
        <taxon>Betaproteobacteria</taxon>
        <taxon>Burkholderiales</taxon>
        <taxon>Comamonadaceae</taxon>
        <taxon>Rhodoferax</taxon>
    </lineage>
</organism>
<reference evidence="11 12" key="1">
    <citation type="submission" date="2023-08" db="EMBL/GenBank/DDBJ databases">
        <title>Rhodoferax potami sp. nov. and Rhodoferax mekongensis sp. nov., isolated from the Mekong River in Thailand.</title>
        <authorList>
            <person name="Kitikhun S."/>
            <person name="Charoenyingcharoen P."/>
            <person name="Siriarchawattana P."/>
            <person name="Likhitrattanapisal S."/>
            <person name="Nilsakha T."/>
            <person name="Chanpet A."/>
            <person name="Rattanawaree P."/>
            <person name="Ingsriswang S."/>
        </authorList>
    </citation>
    <scope>NUCLEOTIDE SEQUENCE [LARGE SCALE GENOMIC DNA]</scope>
    <source>
        <strain evidence="11 12">TBRC 17660</strain>
    </source>
</reference>
<dbReference type="RefSeq" id="WP_313873679.1">
    <property type="nucleotide sequence ID" value="NZ_JAVBIK010000001.1"/>
</dbReference>
<evidence type="ECO:0000256" key="4">
    <source>
        <dbReference type="ARBA" id="ARBA00022684"/>
    </source>
</evidence>
<gene>
    <name evidence="8 11" type="primary">gshA</name>
    <name evidence="11" type="ORF">RAE19_03845</name>
</gene>
<dbReference type="Gene3D" id="3.30.590.20">
    <property type="match status" value="1"/>
</dbReference>
<evidence type="ECO:0000256" key="9">
    <source>
        <dbReference type="RuleBase" id="RU004391"/>
    </source>
</evidence>
<protein>
    <recommendedName>
        <fullName evidence="8">Glutamate--cysteine ligase</fullName>
        <ecNumber evidence="8">6.3.2.2</ecNumber>
    </recommendedName>
    <alternativeName>
        <fullName evidence="8">Gamma-ECS</fullName>
        <shortName evidence="8">GCS</shortName>
    </alternativeName>
    <alternativeName>
        <fullName evidence="8">Gamma-glutamylcysteine synthetase</fullName>
    </alternativeName>
</protein>
<dbReference type="Proteomes" id="UP001321700">
    <property type="component" value="Unassembled WGS sequence"/>
</dbReference>
<evidence type="ECO:0000313" key="12">
    <source>
        <dbReference type="Proteomes" id="UP001321700"/>
    </source>
</evidence>
<comment type="caution">
    <text evidence="11">The sequence shown here is derived from an EMBL/GenBank/DDBJ whole genome shotgun (WGS) entry which is preliminary data.</text>
</comment>
<dbReference type="InterPro" id="IPR006334">
    <property type="entry name" value="Glut_cys_ligase"/>
</dbReference>
<evidence type="ECO:0000256" key="1">
    <source>
        <dbReference type="ARBA" id="ARBA00005006"/>
    </source>
</evidence>
<evidence type="ECO:0000256" key="2">
    <source>
        <dbReference type="ARBA" id="ARBA00008772"/>
    </source>
</evidence>
<evidence type="ECO:0000259" key="10">
    <source>
        <dbReference type="Pfam" id="PF04262"/>
    </source>
</evidence>
<dbReference type="GO" id="GO:0004357">
    <property type="term" value="F:glutamate-cysteine ligase activity"/>
    <property type="evidence" value="ECO:0007669"/>
    <property type="project" value="UniProtKB-EC"/>
</dbReference>
<keyword evidence="4 8" id="KW-0317">Glutathione biosynthesis</keyword>
<dbReference type="PANTHER" id="PTHR38761">
    <property type="entry name" value="GLUTAMATE--CYSTEINE LIGASE"/>
    <property type="match status" value="1"/>
</dbReference>
<sequence>MDNTQEAFSALTPERLRGIRRGLEKESLRALPSGSLAMTPHPSAMGSALTHPHITTDFSESQVELITGVHAQPEDCLQELTDVQRFTLQSMGEERLWVSSMPCCLPDDDAIPLGQYGTSNVGRSKTVYRMGLGNRYGRRMQTISGIHYNWSMPDVSSEAYFGLIRNFRRHAFLLLYLFGASPAVCSTFVAGRQHQLQPLSEGTMYLPYATSLRMGRLGYQSDAQSSLAVSYNSLEGYGHSLQGALTQAYPAYEAIGVQGPDGAYRQLGTSLLQIENEFYGTIRPKRVTFPGERPLHALRERGVEYVEVRLMDLDPFELVGINSSTMRFIDVFLLHSLGTTSPDDSPAEITALARNQQDVAERGRQPGLLLQRDGQPVTLVDWGRDLLAQMQPFAQALDAAHGNTLYTAALQAATVGLDQPDTLPSARVLQAMQKDHGGSFAAFVLAQSNRTRDAMLAQALPAAQQALFEQESAVSWSDQRAIEAADTMPFDVYLKEFLAPHRLLAGRRSTAAA</sequence>
<evidence type="ECO:0000256" key="8">
    <source>
        <dbReference type="HAMAP-Rule" id="MF_00578"/>
    </source>
</evidence>
<evidence type="ECO:0000256" key="5">
    <source>
        <dbReference type="ARBA" id="ARBA00022741"/>
    </source>
</evidence>
<dbReference type="EMBL" id="JAVBIK010000001">
    <property type="protein sequence ID" value="MDT7517879.1"/>
    <property type="molecule type" value="Genomic_DNA"/>
</dbReference>
<dbReference type="SUPFAM" id="SSF55931">
    <property type="entry name" value="Glutamine synthetase/guanido kinase"/>
    <property type="match status" value="1"/>
</dbReference>
<keyword evidence="3 8" id="KW-0436">Ligase</keyword>
<dbReference type="NCBIfam" id="TIGR01434">
    <property type="entry name" value="glu_cys_ligase"/>
    <property type="match status" value="1"/>
</dbReference>
<dbReference type="InterPro" id="IPR014746">
    <property type="entry name" value="Gln_synth/guanido_kin_cat_dom"/>
</dbReference>
<proteinExistence type="inferred from homology"/>
<dbReference type="EC" id="6.3.2.2" evidence="8"/>
<name>A0ABU3KJC9_9BURK</name>
<comment type="similarity">
    <text evidence="2 8">Belongs to the glutamate--cysteine ligase type 1 family. Type 1 subfamily.</text>
</comment>
<dbReference type="HAMAP" id="MF_00578">
    <property type="entry name" value="Glu_cys_ligase"/>
    <property type="match status" value="1"/>
</dbReference>
<comment type="catalytic activity">
    <reaction evidence="7 8 9">
        <text>L-cysteine + L-glutamate + ATP = gamma-L-glutamyl-L-cysteine + ADP + phosphate + H(+)</text>
        <dbReference type="Rhea" id="RHEA:13285"/>
        <dbReference type="ChEBI" id="CHEBI:15378"/>
        <dbReference type="ChEBI" id="CHEBI:29985"/>
        <dbReference type="ChEBI" id="CHEBI:30616"/>
        <dbReference type="ChEBI" id="CHEBI:35235"/>
        <dbReference type="ChEBI" id="CHEBI:43474"/>
        <dbReference type="ChEBI" id="CHEBI:58173"/>
        <dbReference type="ChEBI" id="CHEBI:456216"/>
        <dbReference type="EC" id="6.3.2.2"/>
    </reaction>
</comment>
<feature type="domain" description="Glutamate--cysteine ligase" evidence="10">
    <location>
        <begin position="14"/>
        <end position="359"/>
    </location>
</feature>
<keyword evidence="6 8" id="KW-0067">ATP-binding</keyword>
<dbReference type="PANTHER" id="PTHR38761:SF1">
    <property type="entry name" value="GLUTAMATE--CYSTEINE LIGASE"/>
    <property type="match status" value="1"/>
</dbReference>
<comment type="pathway">
    <text evidence="1 8 9">Sulfur metabolism; glutathione biosynthesis; glutathione from L-cysteine and L-glutamate: step 1/2.</text>
</comment>
<keyword evidence="5 8" id="KW-0547">Nucleotide-binding</keyword>
<evidence type="ECO:0000313" key="11">
    <source>
        <dbReference type="EMBL" id="MDT7517879.1"/>
    </source>
</evidence>
<evidence type="ECO:0000256" key="6">
    <source>
        <dbReference type="ARBA" id="ARBA00022840"/>
    </source>
</evidence>
<dbReference type="Pfam" id="PF04262">
    <property type="entry name" value="Glu_cys_ligase"/>
    <property type="match status" value="1"/>
</dbReference>
<evidence type="ECO:0000256" key="7">
    <source>
        <dbReference type="ARBA" id="ARBA00048819"/>
    </source>
</evidence>
<dbReference type="InterPro" id="IPR007370">
    <property type="entry name" value="Glu_cys_ligase"/>
</dbReference>
<evidence type="ECO:0000256" key="3">
    <source>
        <dbReference type="ARBA" id="ARBA00022598"/>
    </source>
</evidence>